<reference evidence="4" key="1">
    <citation type="journal article" date="2020" name="mSystems">
        <title>Genome- and Community-Level Interaction Insights into Carbon Utilization and Element Cycling Functions of Hydrothermarchaeota in Hydrothermal Sediment.</title>
        <authorList>
            <person name="Zhou Z."/>
            <person name="Liu Y."/>
            <person name="Xu W."/>
            <person name="Pan J."/>
            <person name="Luo Z.H."/>
            <person name="Li M."/>
        </authorList>
    </citation>
    <scope>NUCLEOTIDE SEQUENCE [LARGE SCALE GENOMIC DNA]</scope>
    <source>
        <strain evidence="4">HyVt-535</strain>
    </source>
</reference>
<evidence type="ECO:0000313" key="4">
    <source>
        <dbReference type="EMBL" id="HHH12739.1"/>
    </source>
</evidence>
<comment type="similarity">
    <text evidence="2">Belongs to the DsrC/TusE family.</text>
</comment>
<dbReference type="PANTHER" id="PTHR37010">
    <property type="entry name" value="SULFURTRANSFERASE TUSE"/>
    <property type="match status" value="1"/>
</dbReference>
<dbReference type="PANTHER" id="PTHR37010:SF1">
    <property type="entry name" value="SULFURTRANSFERASE TUSE"/>
    <property type="match status" value="1"/>
</dbReference>
<dbReference type="Proteomes" id="UP000886100">
    <property type="component" value="Unassembled WGS sequence"/>
</dbReference>
<dbReference type="InterPro" id="IPR042072">
    <property type="entry name" value="DsrC-like_C"/>
</dbReference>
<feature type="non-terminal residue" evidence="4">
    <location>
        <position position="1"/>
    </location>
</feature>
<dbReference type="InterPro" id="IPR007453">
    <property type="entry name" value="DsrC/TusE"/>
</dbReference>
<organism evidence="4">
    <name type="scientific">Thiolapillus brandeum</name>
    <dbReference type="NCBI Taxonomy" id="1076588"/>
    <lineage>
        <taxon>Bacteria</taxon>
        <taxon>Pseudomonadati</taxon>
        <taxon>Pseudomonadota</taxon>
        <taxon>Gammaproteobacteria</taxon>
        <taxon>Chromatiales</taxon>
        <taxon>Sedimenticolaceae</taxon>
        <taxon>Thiolapillus</taxon>
    </lineage>
</organism>
<dbReference type="GO" id="GO:0005737">
    <property type="term" value="C:cytoplasm"/>
    <property type="evidence" value="ECO:0007669"/>
    <property type="project" value="UniProtKB-SubCell"/>
</dbReference>
<dbReference type="NCBIfam" id="TIGR03342">
    <property type="entry name" value="dsrC_tusE_dsvC"/>
    <property type="match status" value="1"/>
</dbReference>
<gene>
    <name evidence="4" type="primary">tusE</name>
    <name evidence="4" type="ORF">ENJ98_00720</name>
</gene>
<dbReference type="GO" id="GO:0097163">
    <property type="term" value="F:sulfur carrier activity"/>
    <property type="evidence" value="ECO:0007669"/>
    <property type="project" value="TreeGrafter"/>
</dbReference>
<dbReference type="EMBL" id="DROM01000046">
    <property type="protein sequence ID" value="HHH12739.1"/>
    <property type="molecule type" value="Genomic_DNA"/>
</dbReference>
<dbReference type="AlphaFoldDB" id="A0A7C5MX91"/>
<evidence type="ECO:0000256" key="1">
    <source>
        <dbReference type="ARBA" id="ARBA00004496"/>
    </source>
</evidence>
<dbReference type="SUPFAM" id="SSF69721">
    <property type="entry name" value="DsrC, the gamma subunit of dissimilatory sulfite reductase"/>
    <property type="match status" value="1"/>
</dbReference>
<comment type="subcellular location">
    <subcellularLocation>
        <location evidence="1">Cytoplasm</location>
    </subcellularLocation>
</comment>
<dbReference type="GO" id="GO:0002143">
    <property type="term" value="P:tRNA wobble position uridine thiolation"/>
    <property type="evidence" value="ECO:0007669"/>
    <property type="project" value="TreeGrafter"/>
</dbReference>
<accession>A0A7C5MX91</accession>
<dbReference type="InterPro" id="IPR025526">
    <property type="entry name" value="DsrC-like_dom_sf"/>
</dbReference>
<evidence type="ECO:0000256" key="2">
    <source>
        <dbReference type="ARBA" id="ARBA00005718"/>
    </source>
</evidence>
<protein>
    <submittedName>
        <fullName evidence="4">TusE/DsrC/DsvC family sulfur relay protein</fullName>
    </submittedName>
</protein>
<sequence length="91" mass="10844">ECMAEAIAAREGIELTDMHWAMINYFRTFYEDHMRHPTMHEWVKTLGRFHGKPWKDAKKYRDFLYELFPKGPVQTLCKLAGLPKPVEETEE</sequence>
<name>A0A7C5MX91_9GAMM</name>
<keyword evidence="3" id="KW-0963">Cytoplasm</keyword>
<dbReference type="Pfam" id="PF04358">
    <property type="entry name" value="DsrC"/>
    <property type="match status" value="1"/>
</dbReference>
<comment type="caution">
    <text evidence="4">The sequence shown here is derived from an EMBL/GenBank/DDBJ whole genome shotgun (WGS) entry which is preliminary data.</text>
</comment>
<dbReference type="Gene3D" id="1.10.10.370">
    <property type="entry name" value="DsrC-like protein, C-terminal domain"/>
    <property type="match status" value="1"/>
</dbReference>
<evidence type="ECO:0000256" key="3">
    <source>
        <dbReference type="ARBA" id="ARBA00022490"/>
    </source>
</evidence>
<proteinExistence type="inferred from homology"/>
<dbReference type="PIRSF" id="PIRSF006223">
    <property type="entry name" value="DsrC_TusE"/>
    <property type="match status" value="1"/>
</dbReference>